<gene>
    <name evidence="2" type="ORF">J2S02_004289</name>
</gene>
<organism evidence="2 3">
    <name type="scientific">Metabacillus niabensis</name>
    <dbReference type="NCBI Taxonomy" id="324854"/>
    <lineage>
        <taxon>Bacteria</taxon>
        <taxon>Bacillati</taxon>
        <taxon>Bacillota</taxon>
        <taxon>Bacilli</taxon>
        <taxon>Bacillales</taxon>
        <taxon>Bacillaceae</taxon>
        <taxon>Metabacillus</taxon>
    </lineage>
</organism>
<accession>A0ABT9Z6V7</accession>
<dbReference type="Gene3D" id="3.40.50.1000">
    <property type="entry name" value="HAD superfamily/HAD-like"/>
    <property type="match status" value="1"/>
</dbReference>
<dbReference type="Proteomes" id="UP001232245">
    <property type="component" value="Unassembled WGS sequence"/>
</dbReference>
<protein>
    <submittedName>
        <fullName evidence="2">Histidinol phosphatase-like enzyme</fullName>
    </submittedName>
</protein>
<dbReference type="InterPro" id="IPR023214">
    <property type="entry name" value="HAD_sf"/>
</dbReference>
<name>A0ABT9Z6V7_9BACI</name>
<proteinExistence type="predicted"/>
<evidence type="ECO:0000313" key="2">
    <source>
        <dbReference type="EMBL" id="MDQ0227942.1"/>
    </source>
</evidence>
<dbReference type="InterPro" id="IPR004446">
    <property type="entry name" value="Heptose_bisP_phosphatase"/>
</dbReference>
<sequence length="102" mass="11809">MKNQRKIEAIFLDRDGTIGGDDTVHYPGSFQLYPHSRELINKLKEDGIKVFSLTNQPGISEEKQLRKILWMNSLNLVLMIYFFVHIVIVKGVYAENLILECL</sequence>
<evidence type="ECO:0000313" key="3">
    <source>
        <dbReference type="Proteomes" id="UP001232245"/>
    </source>
</evidence>
<dbReference type="PANTHER" id="PTHR42891">
    <property type="entry name" value="D-GLYCERO-BETA-D-MANNO-HEPTOSE-1,7-BISPHOSPHATE 7-PHOSPHATASE"/>
    <property type="match status" value="1"/>
</dbReference>
<keyword evidence="3" id="KW-1185">Reference proteome</keyword>
<keyword evidence="1" id="KW-0472">Membrane</keyword>
<reference evidence="2 3" key="1">
    <citation type="submission" date="2023-07" db="EMBL/GenBank/DDBJ databases">
        <title>Genomic Encyclopedia of Type Strains, Phase IV (KMG-IV): sequencing the most valuable type-strain genomes for metagenomic binning, comparative biology and taxonomic classification.</title>
        <authorList>
            <person name="Goeker M."/>
        </authorList>
    </citation>
    <scope>NUCLEOTIDE SEQUENCE [LARGE SCALE GENOMIC DNA]</scope>
    <source>
        <strain evidence="2 3">DSM 17723</strain>
    </source>
</reference>
<evidence type="ECO:0000256" key="1">
    <source>
        <dbReference type="SAM" id="Phobius"/>
    </source>
</evidence>
<dbReference type="InterPro" id="IPR036412">
    <property type="entry name" value="HAD-like_sf"/>
</dbReference>
<dbReference type="PANTHER" id="PTHR42891:SF1">
    <property type="entry name" value="D-GLYCERO-BETA-D-MANNO-HEPTOSE-1,7-BISPHOSPHATE 7-PHOSPHATASE"/>
    <property type="match status" value="1"/>
</dbReference>
<feature type="transmembrane region" description="Helical" evidence="1">
    <location>
        <begin position="73"/>
        <end position="93"/>
    </location>
</feature>
<keyword evidence="1" id="KW-1133">Transmembrane helix</keyword>
<keyword evidence="1" id="KW-0812">Transmembrane</keyword>
<comment type="caution">
    <text evidence="2">The sequence shown here is derived from an EMBL/GenBank/DDBJ whole genome shotgun (WGS) entry which is preliminary data.</text>
</comment>
<dbReference type="EMBL" id="JAUSTZ010000012">
    <property type="protein sequence ID" value="MDQ0227942.1"/>
    <property type="molecule type" value="Genomic_DNA"/>
</dbReference>
<dbReference type="SUPFAM" id="SSF56784">
    <property type="entry name" value="HAD-like"/>
    <property type="match status" value="1"/>
</dbReference>